<gene>
    <name evidence="2" type="ORF">PSV2_gp15</name>
</gene>
<evidence type="ECO:0000313" key="3">
    <source>
        <dbReference type="Proteomes" id="UP000501879"/>
    </source>
</evidence>
<sequence>MLTRLFLYTTHAIALVSALIVLAIFGISLSSLVAAALVYAYVYGLIQFWTRHELPPPLLVFLYIIAFFGLIGETQFIVAASVIVAAFMLKELKIVKGNPLDAAVSGLKLAVLGGLLRIGLLTVAPIYEALKVLRRSPILAITMLLSFLLTIFALLSSLLHIEYTVLSTGPLSGVYGFLDPGNPFLWAGVIAYEELIGRPIPIADAFFVLLHYPSRAVYAFDKITKDPLLATAFALFVLTVIHIGTRWLWDLYKKYGFIGSLSGHAVYNAVLSANWTTFLLLFVLGIAAYIYEKTLKSEAI</sequence>
<keyword evidence="1" id="KW-1133">Transmembrane helix</keyword>
<feature type="transmembrane region" description="Helical" evidence="1">
    <location>
        <begin position="12"/>
        <end position="41"/>
    </location>
</feature>
<evidence type="ECO:0000313" key="2">
    <source>
        <dbReference type="EMBL" id="QJF12427.1"/>
    </source>
</evidence>
<keyword evidence="1" id="KW-0812">Transmembrane</keyword>
<dbReference type="Proteomes" id="UP000501879">
    <property type="component" value="Segment"/>
</dbReference>
<organism evidence="2 3">
    <name type="scientific">Pyrobaculum spherical virus 2</name>
    <dbReference type="NCBI Taxonomy" id="2730632"/>
    <lineage>
        <taxon>Viruses</taxon>
        <taxon>Viruses incertae sedis</taxon>
        <taxon>Globuloviridae</taxon>
        <taxon>Alphaglobulovirus</taxon>
        <taxon>Alphaglobulovirus pozzuoliense</taxon>
    </lineage>
</organism>
<feature type="transmembrane region" description="Helical" evidence="1">
    <location>
        <begin position="269"/>
        <end position="291"/>
    </location>
</feature>
<protein>
    <submittedName>
        <fullName evidence="2">Uncharacterized protein</fullName>
    </submittedName>
</protein>
<feature type="transmembrane region" description="Helical" evidence="1">
    <location>
        <begin position="109"/>
        <end position="127"/>
    </location>
</feature>
<reference evidence="2 3" key="1">
    <citation type="journal article" date="2020" name="ISME J.">
        <title>New virus isolates from Italian hydrothermal environments underscore the biogeographic pattern in archaeal virus communities.</title>
        <authorList>
            <person name="Baquero D.P."/>
            <person name="Contursi P."/>
            <person name="Piochi M."/>
            <person name="Bartolucci S."/>
            <person name="Liu Y."/>
            <person name="Cvirkaite-Krupovic V."/>
            <person name="Prangishvili D."/>
            <person name="Krupovic M."/>
        </authorList>
    </citation>
    <scope>NUCLEOTIDE SEQUENCE [LARGE SCALE GENOMIC DNA]</scope>
    <source>
        <strain evidence="2">10</strain>
    </source>
</reference>
<keyword evidence="3" id="KW-1185">Reference proteome</keyword>
<keyword evidence="1" id="KW-0472">Membrane</keyword>
<name>A0A6M3VXT7_9VIRU</name>
<feature type="transmembrane region" description="Helical" evidence="1">
    <location>
        <begin position="139"/>
        <end position="161"/>
    </location>
</feature>
<feature type="transmembrane region" description="Helical" evidence="1">
    <location>
        <begin position="61"/>
        <end position="89"/>
    </location>
</feature>
<dbReference type="EMBL" id="MN876845">
    <property type="protein sequence ID" value="QJF12427.1"/>
    <property type="molecule type" value="Genomic_DNA"/>
</dbReference>
<feature type="transmembrane region" description="Helical" evidence="1">
    <location>
        <begin position="228"/>
        <end position="249"/>
    </location>
</feature>
<evidence type="ECO:0000256" key="1">
    <source>
        <dbReference type="SAM" id="Phobius"/>
    </source>
</evidence>
<proteinExistence type="predicted"/>
<accession>A0A6M3VXT7</accession>